<dbReference type="STRING" id="942150.IV64_GL000835"/>
<gene>
    <name evidence="1" type="ORF">IV64_GL000835</name>
</gene>
<organism evidence="1 2">
    <name type="scientific">Lactiplantibacillus xiangfangensis</name>
    <dbReference type="NCBI Taxonomy" id="942150"/>
    <lineage>
        <taxon>Bacteria</taxon>
        <taxon>Bacillati</taxon>
        <taxon>Bacillota</taxon>
        <taxon>Bacilli</taxon>
        <taxon>Lactobacillales</taxon>
        <taxon>Lactobacillaceae</taxon>
        <taxon>Lactiplantibacillus</taxon>
    </lineage>
</organism>
<keyword evidence="2" id="KW-1185">Reference proteome</keyword>
<comment type="caution">
    <text evidence="1">The sequence shown here is derived from an EMBL/GenBank/DDBJ whole genome shotgun (WGS) entry which is preliminary data.</text>
</comment>
<protein>
    <submittedName>
        <fullName evidence="1">Uncharacterized protein</fullName>
    </submittedName>
</protein>
<evidence type="ECO:0000313" key="2">
    <source>
        <dbReference type="Proteomes" id="UP000051783"/>
    </source>
</evidence>
<evidence type="ECO:0000313" key="1">
    <source>
        <dbReference type="EMBL" id="KRO08740.1"/>
    </source>
</evidence>
<accession>A0A0R2M3J0</accession>
<dbReference type="AlphaFoldDB" id="A0A0R2M3J0"/>
<dbReference type="EMBL" id="JQCL01000080">
    <property type="protein sequence ID" value="KRO08740.1"/>
    <property type="molecule type" value="Genomic_DNA"/>
</dbReference>
<name>A0A0R2M3J0_9LACO</name>
<dbReference type="RefSeq" id="WP_057707321.1">
    <property type="nucleotide sequence ID" value="NZ_JQCL01000080.1"/>
</dbReference>
<reference evidence="1 2" key="1">
    <citation type="journal article" date="2015" name="Genome Announc.">
        <title>Expanding the biotechnology potential of lactobacilli through comparative genomics of 213 strains and associated genera.</title>
        <authorList>
            <person name="Sun Z."/>
            <person name="Harris H.M."/>
            <person name="McCann A."/>
            <person name="Guo C."/>
            <person name="Argimon S."/>
            <person name="Zhang W."/>
            <person name="Yang X."/>
            <person name="Jeffery I.B."/>
            <person name="Cooney J.C."/>
            <person name="Kagawa T.F."/>
            <person name="Liu W."/>
            <person name="Song Y."/>
            <person name="Salvetti E."/>
            <person name="Wrobel A."/>
            <person name="Rasinkangas P."/>
            <person name="Parkhill J."/>
            <person name="Rea M.C."/>
            <person name="O'Sullivan O."/>
            <person name="Ritari J."/>
            <person name="Douillard F.P."/>
            <person name="Paul Ross R."/>
            <person name="Yang R."/>
            <person name="Briner A.E."/>
            <person name="Felis G.E."/>
            <person name="de Vos W.M."/>
            <person name="Barrangou R."/>
            <person name="Klaenhammer T.R."/>
            <person name="Caufield P.W."/>
            <person name="Cui Y."/>
            <person name="Zhang H."/>
            <person name="O'Toole P.W."/>
        </authorList>
    </citation>
    <scope>NUCLEOTIDE SEQUENCE [LARGE SCALE GENOMIC DNA]</scope>
    <source>
        <strain evidence="1 2">LMG 26013</strain>
    </source>
</reference>
<dbReference type="OrthoDB" id="2249034at2"/>
<proteinExistence type="predicted"/>
<dbReference type="Proteomes" id="UP000051783">
    <property type="component" value="Unassembled WGS sequence"/>
</dbReference>
<sequence>MRLIDFNLSTADLTPSMPLFWETSAHQLVPIKAVQLQQQQLVLIPQAGATPLTLNQLNARTRQLSGPTQLYVQTPVTIEPLFGYRLNQARLLFG</sequence>
<dbReference type="PATRIC" id="fig|942150.3.peg.853"/>